<sequence>MNVLQTTPRRTNTGILTETGGSTHGDLEEQGIAGGEKFEERNLAGELLSFRFGETVIRVQPPLRDAEEGDALFSDPFDDDGPEYDDTGLFGAWPASVVLCRFLHQHPALIKQRRVLELGCGAGLPSLLCAQLGASHTLSTDRNEEVVQRVLEAQHLASVGAELASAQRLDWAEPQHLVQLVQQASIQLLIASDLVYPMSDQGPLMRSLRAVRESHPAVGIVMSVACRESRTHQLFLQNMRELGGTLQELSSDCELDPLYGRVPVKIYQVCESDSS</sequence>
<accession>A0A7S3BBD1</accession>
<dbReference type="InterPro" id="IPR029063">
    <property type="entry name" value="SAM-dependent_MTases_sf"/>
</dbReference>
<feature type="region of interest" description="Disordered" evidence="1">
    <location>
        <begin position="1"/>
        <end position="28"/>
    </location>
</feature>
<gene>
    <name evidence="2" type="ORF">HERI1096_LOCUS26888</name>
</gene>
<dbReference type="Gene3D" id="3.40.50.150">
    <property type="entry name" value="Vaccinia Virus protein VP39"/>
    <property type="match status" value="1"/>
</dbReference>
<name>A0A7S3BBD1_9EUKA</name>
<proteinExistence type="predicted"/>
<evidence type="ECO:0000256" key="1">
    <source>
        <dbReference type="SAM" id="MobiDB-lite"/>
    </source>
</evidence>
<dbReference type="InterPro" id="IPR019410">
    <property type="entry name" value="Methyltransf_16"/>
</dbReference>
<dbReference type="EMBL" id="HBHX01048540">
    <property type="protein sequence ID" value="CAE0127977.1"/>
    <property type="molecule type" value="Transcribed_RNA"/>
</dbReference>
<dbReference type="CDD" id="cd02440">
    <property type="entry name" value="AdoMet_MTases"/>
    <property type="match status" value="1"/>
</dbReference>
<evidence type="ECO:0008006" key="3">
    <source>
        <dbReference type="Google" id="ProtNLM"/>
    </source>
</evidence>
<reference evidence="2" key="1">
    <citation type="submission" date="2021-01" db="EMBL/GenBank/DDBJ databases">
        <authorList>
            <person name="Corre E."/>
            <person name="Pelletier E."/>
            <person name="Niang G."/>
            <person name="Scheremetjew M."/>
            <person name="Finn R."/>
            <person name="Kale V."/>
            <person name="Holt S."/>
            <person name="Cochrane G."/>
            <person name="Meng A."/>
            <person name="Brown T."/>
            <person name="Cohen L."/>
        </authorList>
    </citation>
    <scope>NUCLEOTIDE SEQUENCE</scope>
    <source>
        <strain evidence="2">CCMP281</strain>
    </source>
</reference>
<feature type="compositionally biased region" description="Polar residues" evidence="1">
    <location>
        <begin position="1"/>
        <end position="21"/>
    </location>
</feature>
<dbReference type="SUPFAM" id="SSF53335">
    <property type="entry name" value="S-adenosyl-L-methionine-dependent methyltransferases"/>
    <property type="match status" value="1"/>
</dbReference>
<dbReference type="Pfam" id="PF10294">
    <property type="entry name" value="Methyltransf_16"/>
    <property type="match status" value="1"/>
</dbReference>
<dbReference type="AlphaFoldDB" id="A0A7S3BBD1"/>
<organism evidence="2">
    <name type="scientific">Haptolina ericina</name>
    <dbReference type="NCBI Taxonomy" id="156174"/>
    <lineage>
        <taxon>Eukaryota</taxon>
        <taxon>Haptista</taxon>
        <taxon>Haptophyta</taxon>
        <taxon>Prymnesiophyceae</taxon>
        <taxon>Prymnesiales</taxon>
        <taxon>Prymnesiaceae</taxon>
        <taxon>Haptolina</taxon>
    </lineage>
</organism>
<protein>
    <recommendedName>
        <fullName evidence="3">Calmodulin-lysine N-methyltransferase</fullName>
    </recommendedName>
</protein>
<dbReference type="PANTHER" id="PTHR14614">
    <property type="entry name" value="HEPATOCELLULAR CARCINOMA-ASSOCIATED ANTIGEN"/>
    <property type="match status" value="1"/>
</dbReference>
<evidence type="ECO:0000313" key="2">
    <source>
        <dbReference type="EMBL" id="CAE0127977.1"/>
    </source>
</evidence>